<keyword evidence="2" id="KW-0812">Transmembrane</keyword>
<gene>
    <name evidence="3" type="ORF">NV381_24145</name>
</gene>
<organism evidence="3 4">
    <name type="scientific">Paenibacillus radicis</name>
    <name type="common">ex Xue et al. 2023</name>
    <dbReference type="NCBI Taxonomy" id="2972489"/>
    <lineage>
        <taxon>Bacteria</taxon>
        <taxon>Bacillati</taxon>
        <taxon>Bacillota</taxon>
        <taxon>Bacilli</taxon>
        <taxon>Bacillales</taxon>
        <taxon>Paenibacillaceae</taxon>
        <taxon>Paenibacillus</taxon>
    </lineage>
</organism>
<evidence type="ECO:0000256" key="1">
    <source>
        <dbReference type="SAM" id="MobiDB-lite"/>
    </source>
</evidence>
<comment type="caution">
    <text evidence="3">The sequence shown here is derived from an EMBL/GenBank/DDBJ whole genome shotgun (WGS) entry which is preliminary data.</text>
</comment>
<feature type="region of interest" description="Disordered" evidence="1">
    <location>
        <begin position="42"/>
        <end position="80"/>
    </location>
</feature>
<keyword evidence="2" id="KW-1133">Transmembrane helix</keyword>
<dbReference type="RefSeq" id="WP_258215849.1">
    <property type="nucleotide sequence ID" value="NZ_JANQBD010000019.1"/>
</dbReference>
<dbReference type="Proteomes" id="UP001300012">
    <property type="component" value="Unassembled WGS sequence"/>
</dbReference>
<evidence type="ECO:0008006" key="5">
    <source>
        <dbReference type="Google" id="ProtNLM"/>
    </source>
</evidence>
<evidence type="ECO:0000313" key="4">
    <source>
        <dbReference type="Proteomes" id="UP001300012"/>
    </source>
</evidence>
<accession>A0ABT1YM88</accession>
<feature type="compositionally biased region" description="Polar residues" evidence="1">
    <location>
        <begin position="64"/>
        <end position="74"/>
    </location>
</feature>
<keyword evidence="4" id="KW-1185">Reference proteome</keyword>
<dbReference type="EMBL" id="JANQBD010000019">
    <property type="protein sequence ID" value="MCR8634286.1"/>
    <property type="molecule type" value="Genomic_DNA"/>
</dbReference>
<keyword evidence="2" id="KW-0472">Membrane</keyword>
<evidence type="ECO:0000256" key="2">
    <source>
        <dbReference type="SAM" id="Phobius"/>
    </source>
</evidence>
<feature type="transmembrane region" description="Helical" evidence="2">
    <location>
        <begin position="97"/>
        <end position="116"/>
    </location>
</feature>
<proteinExistence type="predicted"/>
<name>A0ABT1YM88_9BACL</name>
<evidence type="ECO:0000313" key="3">
    <source>
        <dbReference type="EMBL" id="MCR8634286.1"/>
    </source>
</evidence>
<reference evidence="3 4" key="1">
    <citation type="submission" date="2022-08" db="EMBL/GenBank/DDBJ databases">
        <title>Paenibacillus endoradicis sp. nov., Paenibacillus radicibacter sp. nov and Paenibacillus pararadicis sp. nov., three cold-adapted plant growth-promoting bacteria isolated from root of Larix gmelinii in Great Khingan.</title>
        <authorList>
            <person name="Xue H."/>
        </authorList>
    </citation>
    <scope>NUCLEOTIDE SEQUENCE [LARGE SCALE GENOMIC DNA]</scope>
    <source>
        <strain evidence="3 4">N5-1-1-5</strain>
    </source>
</reference>
<protein>
    <recommendedName>
        <fullName evidence="5">DUF4367 domain-containing protein</fullName>
    </recommendedName>
</protein>
<sequence>MSNQPKDEQMLTDQAWAKLQEKLAKEPRSLQWAQLERNSAARASSLQGDRSIQPLPNGLHSETMHNSEWNQTPSMEKEAPVKTRKGFAQWIQKRRKLVGTATAAALLVIIVSTTAGNEALAAILHKFRMQEMAVVQQDDLQMILNGAFRDDKTREAINKFGTFTQKNGTPRNEPISAEEAKQLMNGKLLLPKQAKTDKFNVSPSNTITFQMNVSEVNSAMKRLGAKKLLPASVDGKPITLELGPSIHASFKSGEGKGQETSYWMSQQPVPELTVDPSIPIAEAMEAVLDFPLLPENLKQAMQTTNMLKGGSVPLPVISNQKMEQIKVEGIPVLVKKQGDERNRYYSAYWVQDGHLLELGAQGNAITQDKLIAQIKELIHP</sequence>